<sequence length="295" mass="32515">MKKLYVLLMMVGMTAIAQVKGNKEISSVTIPVNNLTDLEMALYADVEIDQNATANMTITTDGNLLSLIDTEIVDGTMKLTQKEWIQPSQGIKIVIGAPLLKRLQVDVHETVLFKNIQNQEISLIAILGTIKASGTTNYARISGEAGIVDATALQTEEAYVNIWGNGKAIVNASQIVDGKLDKKARIELVKQPKELKGDVKREVKKSTSAKGSDKGRYIDIKIKNNSWNRNHFVVKGPKKDGGHFGYGFPMMPGTVKKERWTIGTKVYKVNKLGIKKLLITVTAKDEGNTIKLFED</sequence>
<feature type="chain" id="PRO_5012263488" evidence="1">
    <location>
        <begin position="18"/>
        <end position="295"/>
    </location>
</feature>
<dbReference type="AlphaFoldDB" id="A0A238VXT2"/>
<dbReference type="Pfam" id="PF10988">
    <property type="entry name" value="DUF2807"/>
    <property type="match status" value="1"/>
</dbReference>
<reference evidence="3 4" key="1">
    <citation type="submission" date="2017-06" db="EMBL/GenBank/DDBJ databases">
        <authorList>
            <person name="Kim H.J."/>
            <person name="Triplett B.A."/>
        </authorList>
    </citation>
    <scope>NUCLEOTIDE SEQUENCE [LARGE SCALE GENOMIC DNA]</scope>
    <source>
        <strain evidence="3 4">DSM 25597</strain>
    </source>
</reference>
<dbReference type="Proteomes" id="UP000198379">
    <property type="component" value="Unassembled WGS sequence"/>
</dbReference>
<evidence type="ECO:0000256" key="1">
    <source>
        <dbReference type="SAM" id="SignalP"/>
    </source>
</evidence>
<evidence type="ECO:0000313" key="3">
    <source>
        <dbReference type="EMBL" id="SNR39145.1"/>
    </source>
</evidence>
<organism evidence="3 4">
    <name type="scientific">Dokdonia pacifica</name>
    <dbReference type="NCBI Taxonomy" id="1627892"/>
    <lineage>
        <taxon>Bacteria</taxon>
        <taxon>Pseudomonadati</taxon>
        <taxon>Bacteroidota</taxon>
        <taxon>Flavobacteriia</taxon>
        <taxon>Flavobacteriales</taxon>
        <taxon>Flavobacteriaceae</taxon>
        <taxon>Dokdonia</taxon>
    </lineage>
</organism>
<dbReference type="Gene3D" id="2.160.20.120">
    <property type="match status" value="2"/>
</dbReference>
<protein>
    <submittedName>
        <fullName evidence="3">Putative auto-transporter adhesin, head GIN domain</fullName>
    </submittedName>
</protein>
<evidence type="ECO:0000259" key="2">
    <source>
        <dbReference type="Pfam" id="PF10988"/>
    </source>
</evidence>
<name>A0A238VXT2_9FLAO</name>
<feature type="signal peptide" evidence="1">
    <location>
        <begin position="1"/>
        <end position="17"/>
    </location>
</feature>
<keyword evidence="4" id="KW-1185">Reference proteome</keyword>
<dbReference type="InterPro" id="IPR021255">
    <property type="entry name" value="DUF2807"/>
</dbReference>
<accession>A0A238VXT2</accession>
<evidence type="ECO:0000313" key="4">
    <source>
        <dbReference type="Proteomes" id="UP000198379"/>
    </source>
</evidence>
<dbReference type="EMBL" id="FZNY01000001">
    <property type="protein sequence ID" value="SNR39145.1"/>
    <property type="molecule type" value="Genomic_DNA"/>
</dbReference>
<gene>
    <name evidence="3" type="ORF">SAMN06265376_101494</name>
</gene>
<dbReference type="RefSeq" id="WP_089369831.1">
    <property type="nucleotide sequence ID" value="NZ_BMEP01000002.1"/>
</dbReference>
<keyword evidence="1" id="KW-0732">Signal</keyword>
<dbReference type="OrthoDB" id="1199610at2"/>
<feature type="domain" description="Putative auto-transporter adhesin head GIN" evidence="2">
    <location>
        <begin position="36"/>
        <end position="192"/>
    </location>
</feature>
<proteinExistence type="predicted"/>